<dbReference type="InterPro" id="IPR007692">
    <property type="entry name" value="DNA_helicase_DnaB"/>
</dbReference>
<dbReference type="GO" id="GO:1990077">
    <property type="term" value="C:primosome complex"/>
    <property type="evidence" value="ECO:0007669"/>
    <property type="project" value="UniProtKB-UniRule"/>
</dbReference>
<dbReference type="NCBIfam" id="NF004384">
    <property type="entry name" value="PRK05748.1"/>
    <property type="match status" value="1"/>
</dbReference>
<dbReference type="Gene3D" id="1.10.860.10">
    <property type="entry name" value="DNAb Helicase, Chain A"/>
    <property type="match status" value="1"/>
</dbReference>
<proteinExistence type="inferred from homology"/>
<evidence type="ECO:0000256" key="3">
    <source>
        <dbReference type="ARBA" id="ARBA00022705"/>
    </source>
</evidence>
<feature type="region of interest" description="Disordered" evidence="14">
    <location>
        <begin position="470"/>
        <end position="514"/>
    </location>
</feature>
<dbReference type="InterPro" id="IPR027417">
    <property type="entry name" value="P-loop_NTPase"/>
</dbReference>
<keyword evidence="5 13" id="KW-0378">Hydrolase</keyword>
<feature type="compositionally biased region" description="Polar residues" evidence="14">
    <location>
        <begin position="1"/>
        <end position="12"/>
    </location>
</feature>
<feature type="region of interest" description="Disordered" evidence="14">
    <location>
        <begin position="1"/>
        <end position="25"/>
    </location>
</feature>
<gene>
    <name evidence="16" type="ORF">SAMN06265219_12038</name>
</gene>
<dbReference type="Pfam" id="PF00772">
    <property type="entry name" value="DnaB"/>
    <property type="match status" value="1"/>
</dbReference>
<dbReference type="InterPro" id="IPR016136">
    <property type="entry name" value="DNA_helicase_N/primase_C"/>
</dbReference>
<evidence type="ECO:0000256" key="10">
    <source>
        <dbReference type="ARBA" id="ARBA00044932"/>
    </source>
</evidence>
<dbReference type="InterPro" id="IPR007694">
    <property type="entry name" value="DNA_helicase_DnaB-like_C"/>
</dbReference>
<evidence type="ECO:0000313" key="17">
    <source>
        <dbReference type="Proteomes" id="UP000317557"/>
    </source>
</evidence>
<dbReference type="Gene3D" id="3.40.50.300">
    <property type="entry name" value="P-loop containing nucleotide triphosphate hydrolases"/>
    <property type="match status" value="1"/>
</dbReference>
<dbReference type="GO" id="GO:0005524">
    <property type="term" value="F:ATP binding"/>
    <property type="evidence" value="ECO:0007669"/>
    <property type="project" value="UniProtKB-UniRule"/>
</dbReference>
<dbReference type="PROSITE" id="PS51199">
    <property type="entry name" value="SF4_HELICASE"/>
    <property type="match status" value="1"/>
</dbReference>
<name>A0A521FKM3_9BACT</name>
<keyword evidence="9" id="KW-0413">Isomerase</keyword>
<keyword evidence="6 13" id="KW-0347">Helicase</keyword>
<dbReference type="Proteomes" id="UP000317557">
    <property type="component" value="Unassembled WGS sequence"/>
</dbReference>
<feature type="domain" description="SF4 helicase" evidence="15">
    <location>
        <begin position="197"/>
        <end position="472"/>
    </location>
</feature>
<feature type="compositionally biased region" description="Basic and acidic residues" evidence="14">
    <location>
        <begin position="13"/>
        <end position="25"/>
    </location>
</feature>
<evidence type="ECO:0000256" key="7">
    <source>
        <dbReference type="ARBA" id="ARBA00022840"/>
    </source>
</evidence>
<comment type="similarity">
    <text evidence="1 13">Belongs to the helicase family. DnaB subfamily.</text>
</comment>
<keyword evidence="2 13" id="KW-0639">Primosome</keyword>
<evidence type="ECO:0000256" key="6">
    <source>
        <dbReference type="ARBA" id="ARBA00022806"/>
    </source>
</evidence>
<organism evidence="16 17">
    <name type="scientific">Gracilimonas mengyeensis</name>
    <dbReference type="NCBI Taxonomy" id="1302730"/>
    <lineage>
        <taxon>Bacteria</taxon>
        <taxon>Pseudomonadati</taxon>
        <taxon>Balneolota</taxon>
        <taxon>Balneolia</taxon>
        <taxon>Balneolales</taxon>
        <taxon>Balneolaceae</taxon>
        <taxon>Gracilimonas</taxon>
    </lineage>
</organism>
<evidence type="ECO:0000256" key="5">
    <source>
        <dbReference type="ARBA" id="ARBA00022801"/>
    </source>
</evidence>
<dbReference type="AlphaFoldDB" id="A0A521FKM3"/>
<evidence type="ECO:0000256" key="2">
    <source>
        <dbReference type="ARBA" id="ARBA00022515"/>
    </source>
</evidence>
<dbReference type="SUPFAM" id="SSF52540">
    <property type="entry name" value="P-loop containing nucleoside triphosphate hydrolases"/>
    <property type="match status" value="1"/>
</dbReference>
<evidence type="ECO:0000313" key="16">
    <source>
        <dbReference type="EMBL" id="SMO96160.1"/>
    </source>
</evidence>
<dbReference type="GO" id="GO:0043139">
    <property type="term" value="F:5'-3' DNA helicase activity"/>
    <property type="evidence" value="ECO:0007669"/>
    <property type="project" value="UniProtKB-EC"/>
</dbReference>
<dbReference type="SUPFAM" id="SSF48024">
    <property type="entry name" value="N-terminal domain of DnaB helicase"/>
    <property type="match status" value="1"/>
</dbReference>
<dbReference type="EC" id="5.6.2.3" evidence="12 13"/>
<dbReference type="GO" id="GO:0005829">
    <property type="term" value="C:cytosol"/>
    <property type="evidence" value="ECO:0007669"/>
    <property type="project" value="TreeGrafter"/>
</dbReference>
<evidence type="ECO:0000256" key="1">
    <source>
        <dbReference type="ARBA" id="ARBA00008428"/>
    </source>
</evidence>
<dbReference type="CDD" id="cd00984">
    <property type="entry name" value="DnaB_C"/>
    <property type="match status" value="1"/>
</dbReference>
<evidence type="ECO:0000256" key="4">
    <source>
        <dbReference type="ARBA" id="ARBA00022741"/>
    </source>
</evidence>
<comment type="catalytic activity">
    <reaction evidence="11 13">
        <text>ATP + H2O = ADP + phosphate + H(+)</text>
        <dbReference type="Rhea" id="RHEA:13065"/>
        <dbReference type="ChEBI" id="CHEBI:15377"/>
        <dbReference type="ChEBI" id="CHEBI:15378"/>
        <dbReference type="ChEBI" id="CHEBI:30616"/>
        <dbReference type="ChEBI" id="CHEBI:43474"/>
        <dbReference type="ChEBI" id="CHEBI:456216"/>
        <dbReference type="EC" id="5.6.2.3"/>
    </reaction>
</comment>
<keyword evidence="4 13" id="KW-0547">Nucleotide-binding</keyword>
<evidence type="ECO:0000259" key="15">
    <source>
        <dbReference type="PROSITE" id="PS51199"/>
    </source>
</evidence>
<dbReference type="OrthoDB" id="9773982at2"/>
<keyword evidence="3 13" id="KW-0235">DNA replication</keyword>
<dbReference type="PANTHER" id="PTHR30153:SF2">
    <property type="entry name" value="REPLICATIVE DNA HELICASE"/>
    <property type="match status" value="1"/>
</dbReference>
<dbReference type="FunFam" id="1.10.860.10:FF:000001">
    <property type="entry name" value="Replicative DNA helicase"/>
    <property type="match status" value="1"/>
</dbReference>
<keyword evidence="8 13" id="KW-0238">DNA-binding</keyword>
<dbReference type="InterPro" id="IPR007693">
    <property type="entry name" value="DNA_helicase_DnaB-like_N"/>
</dbReference>
<accession>A0A521FKM3</accession>
<evidence type="ECO:0000256" key="14">
    <source>
        <dbReference type="SAM" id="MobiDB-lite"/>
    </source>
</evidence>
<feature type="compositionally biased region" description="Gly residues" evidence="14">
    <location>
        <begin position="479"/>
        <end position="497"/>
    </location>
</feature>
<comment type="function">
    <text evidence="10 13">The main replicative DNA helicase, it participates in initiation and elongation during chromosome replication. Travels ahead of the DNA replisome, separating dsDNA into templates for DNA synthesis. A processive ATP-dependent 5'-3' DNA helicase it has DNA-dependent ATPase activity.</text>
</comment>
<dbReference type="GO" id="GO:0006269">
    <property type="term" value="P:DNA replication, synthesis of primer"/>
    <property type="evidence" value="ECO:0007669"/>
    <property type="project" value="UniProtKB-UniRule"/>
</dbReference>
<dbReference type="Pfam" id="PF03796">
    <property type="entry name" value="DnaB_C"/>
    <property type="match status" value="1"/>
</dbReference>
<evidence type="ECO:0000256" key="9">
    <source>
        <dbReference type="ARBA" id="ARBA00023235"/>
    </source>
</evidence>
<dbReference type="EMBL" id="FXTP01000020">
    <property type="protein sequence ID" value="SMO96160.1"/>
    <property type="molecule type" value="Genomic_DNA"/>
</dbReference>
<dbReference type="NCBIfam" id="TIGR00665">
    <property type="entry name" value="DnaB"/>
    <property type="match status" value="1"/>
</dbReference>
<dbReference type="RefSeq" id="WP_142456191.1">
    <property type="nucleotide sequence ID" value="NZ_FXTP01000020.1"/>
</dbReference>
<dbReference type="InterPro" id="IPR036185">
    <property type="entry name" value="DNA_heli_DnaB-like_N_sf"/>
</dbReference>
<dbReference type="GO" id="GO:0016887">
    <property type="term" value="F:ATP hydrolysis activity"/>
    <property type="evidence" value="ECO:0007669"/>
    <property type="project" value="RHEA"/>
</dbReference>
<evidence type="ECO:0000256" key="11">
    <source>
        <dbReference type="ARBA" id="ARBA00048954"/>
    </source>
</evidence>
<keyword evidence="7 13" id="KW-0067">ATP-binding</keyword>
<evidence type="ECO:0000256" key="8">
    <source>
        <dbReference type="ARBA" id="ARBA00023125"/>
    </source>
</evidence>
<evidence type="ECO:0000256" key="13">
    <source>
        <dbReference type="RuleBase" id="RU362085"/>
    </source>
</evidence>
<dbReference type="GO" id="GO:0003677">
    <property type="term" value="F:DNA binding"/>
    <property type="evidence" value="ECO:0007669"/>
    <property type="project" value="UniProtKB-UniRule"/>
</dbReference>
<keyword evidence="17" id="KW-1185">Reference proteome</keyword>
<sequence length="514" mass="56524">MAKNNGSNYSNKYQKDDSKVLEKEGRVPPQAVEVEEAVLGAMLIEHGAATIALQMLKPDDFYKTANRHIFETLSNLYERDNPLDLLTVENELKDNNLLEVCGGPTYLSDLTRSVSSSANIEYHSQIIIEKAIKRNLILASNDVIKEAYDTTSDAYDVLDHAEQSIFDLSNQKSRSSAVPVEKLLKDTLSYLEDLRGKDYGITGVPTGLAIDDMTAGWQKGDLVIIAARPSMGKTAFVLTAARNAAMHPDENLRTPIALFSLEMSNQSLVQRLLTMEARVRADEARKGTLKDEDFRRLIDAASRLFSAEIYIDDTPAISLMELRTKCRRLKSEKDIGLIVIDYLQLMQANSKDIGNREQEIATISRGLKGLAKELDVPVIALAQLSRAVEQRGGDKRPQLSDLRESGSIEQDADIVMFLYRPEYYGITTTEEGQSTTGLAEIIVGKQRNGPVGSKMMYFVKEYARFENLTSANNDNPMMGDGGGGNNNGGPSGGNEGGGPPPLPHNPAPDEDAPF</sequence>
<protein>
    <recommendedName>
        <fullName evidence="12 13">Replicative DNA helicase</fullName>
        <ecNumber evidence="12 13">5.6.2.3</ecNumber>
    </recommendedName>
</protein>
<evidence type="ECO:0000256" key="12">
    <source>
        <dbReference type="NCBIfam" id="TIGR00665"/>
    </source>
</evidence>
<dbReference type="PANTHER" id="PTHR30153">
    <property type="entry name" value="REPLICATIVE DNA HELICASE DNAB"/>
    <property type="match status" value="1"/>
</dbReference>
<reference evidence="16 17" key="1">
    <citation type="submission" date="2017-05" db="EMBL/GenBank/DDBJ databases">
        <authorList>
            <person name="Varghese N."/>
            <person name="Submissions S."/>
        </authorList>
    </citation>
    <scope>NUCLEOTIDE SEQUENCE [LARGE SCALE GENOMIC DNA]</scope>
    <source>
        <strain evidence="16 17">DSM 21985</strain>
    </source>
</reference>